<dbReference type="Gene3D" id="3.30.70.3250">
    <property type="entry name" value="Ribonuclease P, Pop5 subunit"/>
    <property type="match status" value="1"/>
</dbReference>
<evidence type="ECO:0000313" key="2">
    <source>
        <dbReference type="EMBL" id="UJG42346.1"/>
    </source>
</evidence>
<dbReference type="GO" id="GO:0030677">
    <property type="term" value="C:ribonuclease P complex"/>
    <property type="evidence" value="ECO:0007669"/>
    <property type="project" value="InterPro"/>
</dbReference>
<dbReference type="AlphaFoldDB" id="A0A9Y1BNK9"/>
<gene>
    <name evidence="2" type="ORF">K9W46_08005</name>
</gene>
<name>A0A9Y1BNK9_9ARCH</name>
<dbReference type="InterPro" id="IPR002759">
    <property type="entry name" value="Pop5/Rpp14/Rnp2-like"/>
</dbReference>
<sequence>MIDNIRDRYIVYKTVSKEVLKLSDIKRIFWQKYQFLFGITKTTEAGLFFEEYKDGKGLLRCTQKSLKNTLITMSLISEINSIPVIMFPIYISGTIKKAKSVIEQMFRIV</sequence>
<proteinExistence type="predicted"/>
<dbReference type="GO" id="GO:0001682">
    <property type="term" value="P:tRNA 5'-leader removal"/>
    <property type="evidence" value="ECO:0007669"/>
    <property type="project" value="InterPro"/>
</dbReference>
<dbReference type="Proteomes" id="UP001200513">
    <property type="component" value="Chromosome"/>
</dbReference>
<dbReference type="SUPFAM" id="SSF160350">
    <property type="entry name" value="Rnp2-like"/>
    <property type="match status" value="1"/>
</dbReference>
<keyword evidence="1" id="KW-0819">tRNA processing</keyword>
<accession>A0A9Y1BNK9</accession>
<dbReference type="Pfam" id="PF01900">
    <property type="entry name" value="RNase_P_Rpp14"/>
    <property type="match status" value="1"/>
</dbReference>
<dbReference type="EMBL" id="CP084167">
    <property type="protein sequence ID" value="UJG42346.1"/>
    <property type="molecule type" value="Genomic_DNA"/>
</dbReference>
<reference evidence="2" key="1">
    <citation type="journal article" date="2022" name="Nat. Microbiol.">
        <title>Unique mobile elements and scalable gene flow at the prokaryote-eukaryote boundary revealed by circularized Asgard archaea genomes.</title>
        <authorList>
            <person name="Wu F."/>
            <person name="Speth D.R."/>
            <person name="Philosof A."/>
            <person name="Cremiere A."/>
            <person name="Narayanan A."/>
            <person name="Barco R.A."/>
            <person name="Connon S.A."/>
            <person name="Amend J.P."/>
            <person name="Antoshechkin I.A."/>
            <person name="Orphan V.J."/>
        </authorList>
    </citation>
    <scope>NUCLEOTIDE SEQUENCE</scope>
    <source>
        <strain evidence="2">PR6</strain>
    </source>
</reference>
<organism evidence="2">
    <name type="scientific">Candidatus Heimdallarchaeum endolithica</name>
    <dbReference type="NCBI Taxonomy" id="2876572"/>
    <lineage>
        <taxon>Archaea</taxon>
        <taxon>Promethearchaeati</taxon>
        <taxon>Candidatus Heimdallarchaeota</taxon>
        <taxon>Candidatus Heimdallarchaeia (ex Rinke et al. 2021) (nom. nud.)</taxon>
        <taxon>Candidatus Heimdallarchaeales</taxon>
        <taxon>Candidatus Heimdallarchaeaceae</taxon>
        <taxon>Candidatus Heimdallarchaeum</taxon>
    </lineage>
</organism>
<protein>
    <submittedName>
        <fullName evidence="2">Uncharacterized protein</fullName>
    </submittedName>
</protein>
<evidence type="ECO:0000256" key="1">
    <source>
        <dbReference type="ARBA" id="ARBA00022694"/>
    </source>
</evidence>
<dbReference type="InterPro" id="IPR038085">
    <property type="entry name" value="Rnp2-like_sf"/>
</dbReference>